<dbReference type="InterPro" id="IPR025591">
    <property type="entry name" value="RloB"/>
</dbReference>
<dbReference type="AlphaFoldDB" id="A0A3B1ACD2"/>
<organism evidence="2">
    <name type="scientific">hydrothermal vent metagenome</name>
    <dbReference type="NCBI Taxonomy" id="652676"/>
    <lineage>
        <taxon>unclassified sequences</taxon>
        <taxon>metagenomes</taxon>
        <taxon>ecological metagenomes</taxon>
    </lineage>
</organism>
<feature type="region of interest" description="Disordered" evidence="1">
    <location>
        <begin position="1"/>
        <end position="23"/>
    </location>
</feature>
<dbReference type="Pfam" id="PF13707">
    <property type="entry name" value="RloB"/>
    <property type="match status" value="1"/>
</dbReference>
<gene>
    <name evidence="2" type="ORF">MNBD_GAMMA18-147</name>
</gene>
<evidence type="ECO:0000256" key="1">
    <source>
        <dbReference type="SAM" id="MobiDB-lite"/>
    </source>
</evidence>
<accession>A0A3B1ACD2</accession>
<name>A0A3B1ACD2_9ZZZZ</name>
<sequence>MGTDNVHHKRKAKQAKELARRKARRKPYDKVLIVCEGEKTEPNYFEELKDYYELVSANVEITGKCGSSPMSVVDYAQDLYREAKKAGDAFDKVFCVFDKDTHSDYQSALDMLNSKNLKGVYQAVPSVPCFEYWLLLHFTYTDKPFNSVGNTSVCKMVMHELNNEFWPDYQKAAHGVFGQRLIQLEDAKANAERALRAAQKNHTDNPSTRIHELVE</sequence>
<reference evidence="2" key="1">
    <citation type="submission" date="2018-06" db="EMBL/GenBank/DDBJ databases">
        <authorList>
            <person name="Zhirakovskaya E."/>
        </authorList>
    </citation>
    <scope>NUCLEOTIDE SEQUENCE</scope>
</reference>
<dbReference type="EMBL" id="UOFP01000324">
    <property type="protein sequence ID" value="VAW90386.1"/>
    <property type="molecule type" value="Genomic_DNA"/>
</dbReference>
<proteinExistence type="predicted"/>
<feature type="non-terminal residue" evidence="2">
    <location>
        <position position="215"/>
    </location>
</feature>
<protein>
    <submittedName>
        <fullName evidence="2">Uncharacterized protein</fullName>
    </submittedName>
</protein>
<evidence type="ECO:0000313" key="2">
    <source>
        <dbReference type="EMBL" id="VAW90386.1"/>
    </source>
</evidence>